<organism evidence="1 2">
    <name type="scientific">Zopfia rhizophila CBS 207.26</name>
    <dbReference type="NCBI Taxonomy" id="1314779"/>
    <lineage>
        <taxon>Eukaryota</taxon>
        <taxon>Fungi</taxon>
        <taxon>Dikarya</taxon>
        <taxon>Ascomycota</taxon>
        <taxon>Pezizomycotina</taxon>
        <taxon>Dothideomycetes</taxon>
        <taxon>Dothideomycetes incertae sedis</taxon>
        <taxon>Zopfiaceae</taxon>
        <taxon>Zopfia</taxon>
    </lineage>
</organism>
<proteinExistence type="predicted"/>
<dbReference type="EMBL" id="ML994615">
    <property type="protein sequence ID" value="KAF2192442.1"/>
    <property type="molecule type" value="Genomic_DNA"/>
</dbReference>
<evidence type="ECO:0000313" key="2">
    <source>
        <dbReference type="Proteomes" id="UP000800200"/>
    </source>
</evidence>
<keyword evidence="2" id="KW-1185">Reference proteome</keyword>
<accession>A0A6A6EN97</accession>
<feature type="non-terminal residue" evidence="1">
    <location>
        <position position="1"/>
    </location>
</feature>
<evidence type="ECO:0000313" key="1">
    <source>
        <dbReference type="EMBL" id="KAF2192442.1"/>
    </source>
</evidence>
<dbReference type="Proteomes" id="UP000800200">
    <property type="component" value="Unassembled WGS sequence"/>
</dbReference>
<gene>
    <name evidence="1" type="ORF">K469DRAFT_554525</name>
</gene>
<reference evidence="1" key="1">
    <citation type="journal article" date="2020" name="Stud. Mycol.">
        <title>101 Dothideomycetes genomes: a test case for predicting lifestyles and emergence of pathogens.</title>
        <authorList>
            <person name="Haridas S."/>
            <person name="Albert R."/>
            <person name="Binder M."/>
            <person name="Bloem J."/>
            <person name="Labutti K."/>
            <person name="Salamov A."/>
            <person name="Andreopoulos B."/>
            <person name="Baker S."/>
            <person name="Barry K."/>
            <person name="Bills G."/>
            <person name="Bluhm B."/>
            <person name="Cannon C."/>
            <person name="Castanera R."/>
            <person name="Culley D."/>
            <person name="Daum C."/>
            <person name="Ezra D."/>
            <person name="Gonzalez J."/>
            <person name="Henrissat B."/>
            <person name="Kuo A."/>
            <person name="Liang C."/>
            <person name="Lipzen A."/>
            <person name="Lutzoni F."/>
            <person name="Magnuson J."/>
            <person name="Mondo S."/>
            <person name="Nolan M."/>
            <person name="Ohm R."/>
            <person name="Pangilinan J."/>
            <person name="Park H.-J."/>
            <person name="Ramirez L."/>
            <person name="Alfaro M."/>
            <person name="Sun H."/>
            <person name="Tritt A."/>
            <person name="Yoshinaga Y."/>
            <person name="Zwiers L.-H."/>
            <person name="Turgeon B."/>
            <person name="Goodwin S."/>
            <person name="Spatafora J."/>
            <person name="Crous P."/>
            <person name="Grigoriev I."/>
        </authorList>
    </citation>
    <scope>NUCLEOTIDE SEQUENCE</scope>
    <source>
        <strain evidence="1">CBS 207.26</strain>
    </source>
</reference>
<name>A0A6A6EN97_9PEZI</name>
<protein>
    <submittedName>
        <fullName evidence="1">Uncharacterized protein</fullName>
    </submittedName>
</protein>
<sequence length="56" mass="6860">TYLKHYYNKLNIKLLFFNLCLFITKDYFWTIFGVIGIQIDNTLILYNNAFFKLEEK</sequence>
<dbReference type="AlphaFoldDB" id="A0A6A6EN97"/>
<dbReference type="OrthoDB" id="3751033at2759"/>